<dbReference type="InterPro" id="IPR014284">
    <property type="entry name" value="RNA_pol_sigma-70_dom"/>
</dbReference>
<name>A0A1T5MLI1_9BACT</name>
<reference evidence="9 10" key="1">
    <citation type="submission" date="2017-02" db="EMBL/GenBank/DDBJ databases">
        <authorList>
            <person name="Peterson S.W."/>
        </authorList>
    </citation>
    <scope>NUCLEOTIDE SEQUENCE [LARGE SCALE GENOMIC DNA]</scope>
    <source>
        <strain evidence="9 10">DSM 25262</strain>
    </source>
</reference>
<evidence type="ECO:0000256" key="2">
    <source>
        <dbReference type="ARBA" id="ARBA00023015"/>
    </source>
</evidence>
<comment type="similarity">
    <text evidence="1 6">Belongs to the sigma-70 factor family. ECF subfamily.</text>
</comment>
<keyword evidence="2 6" id="KW-0805">Transcription regulation</keyword>
<dbReference type="Pfam" id="PF08281">
    <property type="entry name" value="Sigma70_r4_2"/>
    <property type="match status" value="1"/>
</dbReference>
<keyword evidence="4 6" id="KW-0238">DNA-binding</keyword>
<dbReference type="InterPro" id="IPR036388">
    <property type="entry name" value="WH-like_DNA-bd_sf"/>
</dbReference>
<dbReference type="GO" id="GO:0006352">
    <property type="term" value="P:DNA-templated transcription initiation"/>
    <property type="evidence" value="ECO:0007669"/>
    <property type="project" value="InterPro"/>
</dbReference>
<sequence length="179" mass="21493">MTDELLMEAVKNGDLQQVSALFERYNKRIFNFLARMTMDRALAEDLTQNVFLRIIKYRNSYKEGARFQSWIYQVARNVFSDHYQVHKNKFSDFVDIEKVSDHLQDSEENETIHEQEKLLQKSMSLLSEEQRELLILTRFQHMKYEEVAVIMDTTVANIKVKVHRAILKLREHYFELEKI</sequence>
<dbReference type="RefSeq" id="WP_079690454.1">
    <property type="nucleotide sequence ID" value="NZ_FUZU01000005.1"/>
</dbReference>
<dbReference type="InterPro" id="IPR013324">
    <property type="entry name" value="RNA_pol_sigma_r3/r4-like"/>
</dbReference>
<dbReference type="Pfam" id="PF04542">
    <property type="entry name" value="Sigma70_r2"/>
    <property type="match status" value="1"/>
</dbReference>
<dbReference type="PROSITE" id="PS01063">
    <property type="entry name" value="SIGMA70_ECF"/>
    <property type="match status" value="1"/>
</dbReference>
<dbReference type="GO" id="GO:0016987">
    <property type="term" value="F:sigma factor activity"/>
    <property type="evidence" value="ECO:0007669"/>
    <property type="project" value="UniProtKB-KW"/>
</dbReference>
<dbReference type="SUPFAM" id="SSF88659">
    <property type="entry name" value="Sigma3 and sigma4 domains of RNA polymerase sigma factors"/>
    <property type="match status" value="1"/>
</dbReference>
<evidence type="ECO:0000313" key="9">
    <source>
        <dbReference type="EMBL" id="SKC89081.1"/>
    </source>
</evidence>
<dbReference type="InterPro" id="IPR013325">
    <property type="entry name" value="RNA_pol_sigma_r2"/>
</dbReference>
<evidence type="ECO:0000256" key="6">
    <source>
        <dbReference type="RuleBase" id="RU000716"/>
    </source>
</evidence>
<evidence type="ECO:0000256" key="4">
    <source>
        <dbReference type="ARBA" id="ARBA00023125"/>
    </source>
</evidence>
<organism evidence="9 10">
    <name type="scientific">Ohtaekwangia koreensis</name>
    <dbReference type="NCBI Taxonomy" id="688867"/>
    <lineage>
        <taxon>Bacteria</taxon>
        <taxon>Pseudomonadati</taxon>
        <taxon>Bacteroidota</taxon>
        <taxon>Cytophagia</taxon>
        <taxon>Cytophagales</taxon>
        <taxon>Fulvivirgaceae</taxon>
        <taxon>Ohtaekwangia</taxon>
    </lineage>
</organism>
<gene>
    <name evidence="9" type="ORF">SAMN05660236_5758</name>
</gene>
<feature type="domain" description="RNA polymerase sigma factor 70 region 4 type 2" evidence="8">
    <location>
        <begin position="118"/>
        <end position="169"/>
    </location>
</feature>
<evidence type="ECO:0000313" key="10">
    <source>
        <dbReference type="Proteomes" id="UP000190961"/>
    </source>
</evidence>
<keyword evidence="10" id="KW-1185">Reference proteome</keyword>
<dbReference type="Gene3D" id="1.10.10.10">
    <property type="entry name" value="Winged helix-like DNA-binding domain superfamily/Winged helix DNA-binding domain"/>
    <property type="match status" value="1"/>
</dbReference>
<dbReference type="OrthoDB" id="9798255at2"/>
<proteinExistence type="inferred from homology"/>
<dbReference type="InterPro" id="IPR013249">
    <property type="entry name" value="RNA_pol_sigma70_r4_t2"/>
</dbReference>
<evidence type="ECO:0000259" key="8">
    <source>
        <dbReference type="Pfam" id="PF08281"/>
    </source>
</evidence>
<dbReference type="CDD" id="cd06171">
    <property type="entry name" value="Sigma70_r4"/>
    <property type="match status" value="1"/>
</dbReference>
<dbReference type="STRING" id="688867.SAMN05660236_5758"/>
<accession>A0A1T5MLI1</accession>
<dbReference type="InterPro" id="IPR039425">
    <property type="entry name" value="RNA_pol_sigma-70-like"/>
</dbReference>
<dbReference type="Proteomes" id="UP000190961">
    <property type="component" value="Unassembled WGS sequence"/>
</dbReference>
<dbReference type="InterPro" id="IPR000838">
    <property type="entry name" value="RNA_pol_sigma70_ECF_CS"/>
</dbReference>
<evidence type="ECO:0000256" key="5">
    <source>
        <dbReference type="ARBA" id="ARBA00023163"/>
    </source>
</evidence>
<dbReference type="InterPro" id="IPR007627">
    <property type="entry name" value="RNA_pol_sigma70_r2"/>
</dbReference>
<dbReference type="NCBIfam" id="TIGR02937">
    <property type="entry name" value="sigma70-ECF"/>
    <property type="match status" value="1"/>
</dbReference>
<dbReference type="AlphaFoldDB" id="A0A1T5MLI1"/>
<evidence type="ECO:0000259" key="7">
    <source>
        <dbReference type="Pfam" id="PF04542"/>
    </source>
</evidence>
<feature type="domain" description="RNA polymerase sigma-70 region 2" evidence="7">
    <location>
        <begin position="21"/>
        <end position="84"/>
    </location>
</feature>
<evidence type="ECO:0000256" key="3">
    <source>
        <dbReference type="ARBA" id="ARBA00023082"/>
    </source>
</evidence>
<keyword evidence="3 6" id="KW-0731">Sigma factor</keyword>
<dbReference type="SUPFAM" id="SSF88946">
    <property type="entry name" value="Sigma2 domain of RNA polymerase sigma factors"/>
    <property type="match status" value="1"/>
</dbReference>
<keyword evidence="5 6" id="KW-0804">Transcription</keyword>
<evidence type="ECO:0000256" key="1">
    <source>
        <dbReference type="ARBA" id="ARBA00010641"/>
    </source>
</evidence>
<dbReference type="EMBL" id="FUZU01000005">
    <property type="protein sequence ID" value="SKC89081.1"/>
    <property type="molecule type" value="Genomic_DNA"/>
</dbReference>
<dbReference type="GO" id="GO:0003677">
    <property type="term" value="F:DNA binding"/>
    <property type="evidence" value="ECO:0007669"/>
    <property type="project" value="UniProtKB-KW"/>
</dbReference>
<protein>
    <recommendedName>
        <fullName evidence="6">RNA polymerase sigma factor</fullName>
    </recommendedName>
</protein>
<dbReference type="PANTHER" id="PTHR43133:SF8">
    <property type="entry name" value="RNA POLYMERASE SIGMA FACTOR HI_1459-RELATED"/>
    <property type="match status" value="1"/>
</dbReference>
<dbReference type="PANTHER" id="PTHR43133">
    <property type="entry name" value="RNA POLYMERASE ECF-TYPE SIGMA FACTO"/>
    <property type="match status" value="1"/>
</dbReference>
<dbReference type="Gene3D" id="1.10.1740.10">
    <property type="match status" value="1"/>
</dbReference>